<organism evidence="3">
    <name type="scientific">mine drainage metagenome</name>
    <dbReference type="NCBI Taxonomy" id="410659"/>
    <lineage>
        <taxon>unclassified sequences</taxon>
        <taxon>metagenomes</taxon>
        <taxon>ecological metagenomes</taxon>
    </lineage>
</organism>
<feature type="region of interest" description="Disordered" evidence="1">
    <location>
        <begin position="142"/>
        <end position="171"/>
    </location>
</feature>
<comment type="caution">
    <text evidence="3">The sequence shown here is derived from an EMBL/GenBank/DDBJ whole genome shotgun (WGS) entry which is preliminary data.</text>
</comment>
<name>T1CIR6_9ZZZZ</name>
<dbReference type="EMBL" id="AUZX01005811">
    <property type="protein sequence ID" value="EQD66514.1"/>
    <property type="molecule type" value="Genomic_DNA"/>
</dbReference>
<dbReference type="Pfam" id="PF19071">
    <property type="entry name" value="DUF5767"/>
    <property type="match status" value="1"/>
</dbReference>
<feature type="compositionally biased region" description="Polar residues" evidence="1">
    <location>
        <begin position="158"/>
        <end position="171"/>
    </location>
</feature>
<keyword evidence="2" id="KW-0812">Transmembrane</keyword>
<keyword evidence="2" id="KW-0472">Membrane</keyword>
<accession>T1CIR6</accession>
<gene>
    <name evidence="3" type="ORF">B1A_08113</name>
</gene>
<reference evidence="3" key="2">
    <citation type="journal article" date="2014" name="ISME J.">
        <title>Microbial stratification in low pH oxic and suboxic macroscopic growths along an acid mine drainage.</title>
        <authorList>
            <person name="Mendez-Garcia C."/>
            <person name="Mesa V."/>
            <person name="Sprenger R.R."/>
            <person name="Richter M."/>
            <person name="Diez M.S."/>
            <person name="Solano J."/>
            <person name="Bargiela R."/>
            <person name="Golyshina O.V."/>
            <person name="Manteca A."/>
            <person name="Ramos J.L."/>
            <person name="Gallego J.R."/>
            <person name="Llorente I."/>
            <person name="Martins Dos Santos V.A."/>
            <person name="Jensen O.N."/>
            <person name="Pelaez A.I."/>
            <person name="Sanchez J."/>
            <person name="Ferrer M."/>
        </authorList>
    </citation>
    <scope>NUCLEOTIDE SEQUENCE</scope>
</reference>
<evidence type="ECO:0000313" key="3">
    <source>
        <dbReference type="EMBL" id="EQD66514.1"/>
    </source>
</evidence>
<dbReference type="AlphaFoldDB" id="T1CIR6"/>
<evidence type="ECO:0000256" key="2">
    <source>
        <dbReference type="SAM" id="Phobius"/>
    </source>
</evidence>
<dbReference type="InterPro" id="IPR043910">
    <property type="entry name" value="DUF5767"/>
</dbReference>
<evidence type="ECO:0000256" key="1">
    <source>
        <dbReference type="SAM" id="MobiDB-lite"/>
    </source>
</evidence>
<reference evidence="3" key="1">
    <citation type="submission" date="2013-08" db="EMBL/GenBank/DDBJ databases">
        <authorList>
            <person name="Mendez C."/>
            <person name="Richter M."/>
            <person name="Ferrer M."/>
            <person name="Sanchez J."/>
        </authorList>
    </citation>
    <scope>NUCLEOTIDE SEQUENCE</scope>
</reference>
<feature type="transmembrane region" description="Helical" evidence="2">
    <location>
        <begin position="64"/>
        <end position="87"/>
    </location>
</feature>
<sequence length="171" mass="18953">LMLGWLAVEVFCSYLGLNLTGYTQNQMQSINRYDHLLLEMGENAYKNIGNVITYKSDWSPELRIVFVSLVSAGLFALVKLLSGILGINDSSLANSITEFFTGNRNITNTQQEQEHTEGRSSQPNLGDLVGMISPFVSGFFNQQRTPAPPAQTPSSAPLNFNQRSRTPAYQD</sequence>
<proteinExistence type="predicted"/>
<protein>
    <submittedName>
        <fullName evidence="3">Uncharacterized protein</fullName>
    </submittedName>
</protein>
<keyword evidence="2" id="KW-1133">Transmembrane helix</keyword>
<feature type="non-terminal residue" evidence="3">
    <location>
        <position position="1"/>
    </location>
</feature>